<organism evidence="6 7">
    <name type="scientific">Legionella lansingensis</name>
    <dbReference type="NCBI Taxonomy" id="45067"/>
    <lineage>
        <taxon>Bacteria</taxon>
        <taxon>Pseudomonadati</taxon>
        <taxon>Pseudomonadota</taxon>
        <taxon>Gammaproteobacteria</taxon>
        <taxon>Legionellales</taxon>
        <taxon>Legionellaceae</taxon>
        <taxon>Legionella</taxon>
    </lineage>
</organism>
<dbReference type="EMBL" id="LNYI01000030">
    <property type="protein sequence ID" value="KTD21948.1"/>
    <property type="molecule type" value="Genomic_DNA"/>
</dbReference>
<dbReference type="SUPFAM" id="SSF111369">
    <property type="entry name" value="HlyD-like secretion proteins"/>
    <property type="match status" value="3"/>
</dbReference>
<keyword evidence="3 4" id="KW-0175">Coiled coil</keyword>
<dbReference type="InterPro" id="IPR058625">
    <property type="entry name" value="MdtA-like_BSH"/>
</dbReference>
<reference evidence="6 7" key="1">
    <citation type="submission" date="2015-11" db="EMBL/GenBank/DDBJ databases">
        <title>Genomic analysis of 38 Legionella species identifies large and diverse effector repertoires.</title>
        <authorList>
            <person name="Burstein D."/>
            <person name="Amaro F."/>
            <person name="Zusman T."/>
            <person name="Lifshitz Z."/>
            <person name="Cohen O."/>
            <person name="Gilbert J.A."/>
            <person name="Pupko T."/>
            <person name="Shuman H.A."/>
            <person name="Segal G."/>
        </authorList>
    </citation>
    <scope>NUCLEOTIDE SEQUENCE [LARGE SCALE GENOMIC DNA]</scope>
    <source>
        <strain evidence="6 7">ATCC 49751</strain>
    </source>
</reference>
<dbReference type="RefSeq" id="WP_081778122.1">
    <property type="nucleotide sequence ID" value="NZ_CAAAJD010000044.1"/>
</dbReference>
<dbReference type="InterPro" id="IPR050465">
    <property type="entry name" value="UPF0194_transport"/>
</dbReference>
<evidence type="ECO:0000256" key="2">
    <source>
        <dbReference type="ARBA" id="ARBA00009477"/>
    </source>
</evidence>
<evidence type="ECO:0000256" key="4">
    <source>
        <dbReference type="SAM" id="Coils"/>
    </source>
</evidence>
<evidence type="ECO:0000256" key="3">
    <source>
        <dbReference type="ARBA" id="ARBA00023054"/>
    </source>
</evidence>
<dbReference type="PATRIC" id="fig|45067.4.peg.1595"/>
<dbReference type="PANTHER" id="PTHR32347:SF23">
    <property type="entry name" value="BLL5650 PROTEIN"/>
    <property type="match status" value="1"/>
</dbReference>
<sequence>MKGLLLVTLWSLFITACDNWKGRHYQGYVEGENVYLASPNSGDLTQLFVHRGEQVKKGQALFQLDPNPQVLIVRQDEARLLEAQKLLNDLEKPRRNPEIAAIKAQIEQTDARLKLAQIRVHRMQELYNKQAIDKDSLDAAIANYKEQQHLKAQYESNLELARLGSRDEQIKAQQAEVISLAAKVNESKWQLAQKKIYAPADGYIYDTYYRVGEFVGSQQPVLSLLPPENIRIEFFVPVDVLPQLHRGQKIQFDCYGCSYSGTAIITYISPEAEYVPPLVYSRENDDKLVFRIKARIEQPDKFKPGQPVTVILP</sequence>
<evidence type="ECO:0000313" key="7">
    <source>
        <dbReference type="Proteomes" id="UP000054869"/>
    </source>
</evidence>
<evidence type="ECO:0000256" key="1">
    <source>
        <dbReference type="ARBA" id="ARBA00004196"/>
    </source>
</evidence>
<comment type="subcellular location">
    <subcellularLocation>
        <location evidence="1">Cell envelope</location>
    </subcellularLocation>
</comment>
<protein>
    <submittedName>
        <fullName evidence="6">Hemolysin D</fullName>
    </submittedName>
</protein>
<comment type="caution">
    <text evidence="6">The sequence shown here is derived from an EMBL/GenBank/DDBJ whole genome shotgun (WGS) entry which is preliminary data.</text>
</comment>
<dbReference type="STRING" id="45067.Llan_1522"/>
<accession>A0A0W0VPE3</accession>
<dbReference type="GO" id="GO:0030313">
    <property type="term" value="C:cell envelope"/>
    <property type="evidence" value="ECO:0007669"/>
    <property type="project" value="UniProtKB-SubCell"/>
</dbReference>
<dbReference type="PROSITE" id="PS51257">
    <property type="entry name" value="PROKAR_LIPOPROTEIN"/>
    <property type="match status" value="1"/>
</dbReference>
<dbReference type="AlphaFoldDB" id="A0A0W0VPE3"/>
<proteinExistence type="inferred from homology"/>
<feature type="domain" description="Multidrug resistance protein MdtA-like barrel-sandwich hybrid" evidence="5">
    <location>
        <begin position="38"/>
        <end position="220"/>
    </location>
</feature>
<feature type="coiled-coil region" evidence="4">
    <location>
        <begin position="99"/>
        <end position="157"/>
    </location>
</feature>
<dbReference type="OrthoDB" id="8558741at2"/>
<dbReference type="Gene3D" id="1.10.287.470">
    <property type="entry name" value="Helix hairpin bin"/>
    <property type="match status" value="1"/>
</dbReference>
<evidence type="ECO:0000259" key="5">
    <source>
        <dbReference type="Pfam" id="PF25917"/>
    </source>
</evidence>
<dbReference type="Proteomes" id="UP000054869">
    <property type="component" value="Unassembled WGS sequence"/>
</dbReference>
<dbReference type="Pfam" id="PF25917">
    <property type="entry name" value="BSH_RND"/>
    <property type="match status" value="1"/>
</dbReference>
<name>A0A0W0VPE3_9GAMM</name>
<dbReference type="Gene3D" id="2.40.50.100">
    <property type="match status" value="1"/>
</dbReference>
<comment type="similarity">
    <text evidence="2">Belongs to the membrane fusion protein (MFP) (TC 8.A.1) family.</text>
</comment>
<dbReference type="Gene3D" id="2.40.30.170">
    <property type="match status" value="1"/>
</dbReference>
<dbReference type="eggNOG" id="COG0845">
    <property type="taxonomic scope" value="Bacteria"/>
</dbReference>
<keyword evidence="7" id="KW-1185">Reference proteome</keyword>
<evidence type="ECO:0000313" key="6">
    <source>
        <dbReference type="EMBL" id="KTD21948.1"/>
    </source>
</evidence>
<dbReference type="PANTHER" id="PTHR32347">
    <property type="entry name" value="EFFLUX SYSTEM COMPONENT YKNX-RELATED"/>
    <property type="match status" value="1"/>
</dbReference>
<gene>
    <name evidence="6" type="ORF">Llan_1522</name>
</gene>